<name>A0A0G1H4K5_9BACT</name>
<dbReference type="UniPathway" id="UPA00193"/>
<comment type="pathway">
    <text evidence="6">One-carbon metabolism; tetrahydrofolate interconversion.</text>
</comment>
<dbReference type="InterPro" id="IPR039429">
    <property type="entry name" value="SHMT-like_dom"/>
</dbReference>
<evidence type="ECO:0000256" key="5">
    <source>
        <dbReference type="ARBA" id="ARBA00022898"/>
    </source>
</evidence>
<dbReference type="Gene3D" id="3.90.1150.10">
    <property type="entry name" value="Aspartate Aminotransferase, domain 1"/>
    <property type="match status" value="1"/>
</dbReference>
<comment type="similarity">
    <text evidence="2 6">Belongs to the SHMT family.</text>
</comment>
<feature type="domain" description="Serine hydroxymethyltransferase-like" evidence="8">
    <location>
        <begin position="2"/>
        <end position="378"/>
    </location>
</feature>
<dbReference type="InterPro" id="IPR019798">
    <property type="entry name" value="Ser_HO-MeTrfase_PLP_BS"/>
</dbReference>
<gene>
    <name evidence="6" type="primary">glyA</name>
    <name evidence="9" type="ORF">UW30_C0005G0004</name>
</gene>
<dbReference type="UniPathway" id="UPA00288">
    <property type="reaction ID" value="UER01023"/>
</dbReference>
<reference evidence="9 10" key="1">
    <citation type="journal article" date="2015" name="Nature">
        <title>rRNA introns, odd ribosomes, and small enigmatic genomes across a large radiation of phyla.</title>
        <authorList>
            <person name="Brown C.T."/>
            <person name="Hug L.A."/>
            <person name="Thomas B.C."/>
            <person name="Sharon I."/>
            <person name="Castelle C.J."/>
            <person name="Singh A."/>
            <person name="Wilkins M.J."/>
            <person name="Williams K.H."/>
            <person name="Banfield J.F."/>
        </authorList>
    </citation>
    <scope>NUCLEOTIDE SEQUENCE [LARGE SCALE GENOMIC DNA]</scope>
</reference>
<evidence type="ECO:0000256" key="1">
    <source>
        <dbReference type="ARBA" id="ARBA00001933"/>
    </source>
</evidence>
<dbReference type="PATRIC" id="fig|1618647.3.peg.279"/>
<dbReference type="PROSITE" id="PS00096">
    <property type="entry name" value="SHMT"/>
    <property type="match status" value="1"/>
</dbReference>
<evidence type="ECO:0000259" key="8">
    <source>
        <dbReference type="Pfam" id="PF00464"/>
    </source>
</evidence>
<dbReference type="AlphaFoldDB" id="A0A0G1H4K5"/>
<feature type="binding site" evidence="6">
    <location>
        <position position="116"/>
    </location>
    <ligand>
        <name>(6S)-5,6,7,8-tetrahydrofolate</name>
        <dbReference type="ChEBI" id="CHEBI:57453"/>
    </ligand>
</feature>
<dbReference type="GO" id="GO:0032259">
    <property type="term" value="P:methylation"/>
    <property type="evidence" value="ECO:0007669"/>
    <property type="project" value="UniProtKB-KW"/>
</dbReference>
<dbReference type="Pfam" id="PF00464">
    <property type="entry name" value="SHMT"/>
    <property type="match status" value="1"/>
</dbReference>
<feature type="site" description="Plays an important role in substrate specificity" evidence="6">
    <location>
        <position position="224"/>
    </location>
</feature>
<feature type="binding site" evidence="6">
    <location>
        <begin position="347"/>
        <end position="349"/>
    </location>
    <ligand>
        <name>(6S)-5,6,7,8-tetrahydrofolate</name>
        <dbReference type="ChEBI" id="CHEBI:57453"/>
    </ligand>
</feature>
<dbReference type="EC" id="2.1.2.1" evidence="6"/>
<dbReference type="EMBL" id="LCHU01000005">
    <property type="protein sequence ID" value="KKT41690.1"/>
    <property type="molecule type" value="Genomic_DNA"/>
</dbReference>
<evidence type="ECO:0000256" key="2">
    <source>
        <dbReference type="ARBA" id="ARBA00006376"/>
    </source>
</evidence>
<comment type="cofactor">
    <cofactor evidence="1 6 7">
        <name>pyridoxal 5'-phosphate</name>
        <dbReference type="ChEBI" id="CHEBI:597326"/>
    </cofactor>
</comment>
<feature type="binding site" evidence="6">
    <location>
        <begin position="120"/>
        <end position="122"/>
    </location>
    <ligand>
        <name>(6S)-5,6,7,8-tetrahydrofolate</name>
        <dbReference type="ChEBI" id="CHEBI:57453"/>
    </ligand>
</feature>
<dbReference type="GO" id="GO:0019264">
    <property type="term" value="P:glycine biosynthetic process from serine"/>
    <property type="evidence" value="ECO:0007669"/>
    <property type="project" value="UniProtKB-UniRule"/>
</dbReference>
<dbReference type="NCBIfam" id="NF000586">
    <property type="entry name" value="PRK00011.1"/>
    <property type="match status" value="1"/>
</dbReference>
<keyword evidence="6" id="KW-0028">Amino-acid biosynthesis</keyword>
<dbReference type="GO" id="GO:0035999">
    <property type="term" value="P:tetrahydrofolate interconversion"/>
    <property type="evidence" value="ECO:0007669"/>
    <property type="project" value="UniProtKB-UniRule"/>
</dbReference>
<comment type="caution">
    <text evidence="6">Lacks conserved residue(s) required for the propagation of feature annotation.</text>
</comment>
<dbReference type="Gene3D" id="3.40.640.10">
    <property type="entry name" value="Type I PLP-dependent aspartate aminotransferase-like (Major domain)"/>
    <property type="match status" value="1"/>
</dbReference>
<dbReference type="PANTHER" id="PTHR11680:SF35">
    <property type="entry name" value="SERINE HYDROXYMETHYLTRANSFERASE 1"/>
    <property type="match status" value="1"/>
</dbReference>
<comment type="pathway">
    <text evidence="6">Amino-acid biosynthesis; glycine biosynthesis; glycine from L-serine: step 1/1.</text>
</comment>
<keyword evidence="5 6" id="KW-0663">Pyridoxal phosphate</keyword>
<comment type="caution">
    <text evidence="9">The sequence shown here is derived from an EMBL/GenBank/DDBJ whole genome shotgun (WGS) entry which is preliminary data.</text>
</comment>
<comment type="subunit">
    <text evidence="6">Homodimer.</text>
</comment>
<comment type="subcellular location">
    <subcellularLocation>
        <location evidence="6">Cytoplasm</location>
    </subcellularLocation>
</comment>
<dbReference type="GO" id="GO:0005737">
    <property type="term" value="C:cytoplasm"/>
    <property type="evidence" value="ECO:0007669"/>
    <property type="project" value="UniProtKB-SubCell"/>
</dbReference>
<dbReference type="InterPro" id="IPR001085">
    <property type="entry name" value="Ser_HO-MeTrfase"/>
</dbReference>
<feature type="modified residue" description="N6-(pyridoxal phosphate)lysine" evidence="6 7">
    <location>
        <position position="225"/>
    </location>
</feature>
<dbReference type="GO" id="GO:0004372">
    <property type="term" value="F:glycine hydroxymethyltransferase activity"/>
    <property type="evidence" value="ECO:0007669"/>
    <property type="project" value="UniProtKB-UniRule"/>
</dbReference>
<dbReference type="STRING" id="1618647.UW30_C0005G0004"/>
<keyword evidence="9" id="KW-0489">Methyltransferase</keyword>
<dbReference type="InterPro" id="IPR049943">
    <property type="entry name" value="Ser_HO-MeTrfase-like"/>
</dbReference>
<accession>A0A0G1H4K5</accession>
<evidence type="ECO:0000256" key="4">
    <source>
        <dbReference type="ARBA" id="ARBA00022679"/>
    </source>
</evidence>
<dbReference type="CDD" id="cd00378">
    <property type="entry name" value="SHMT"/>
    <property type="match status" value="1"/>
</dbReference>
<evidence type="ECO:0000313" key="9">
    <source>
        <dbReference type="EMBL" id="KKT41690.1"/>
    </source>
</evidence>
<dbReference type="PIRSF" id="PIRSF000412">
    <property type="entry name" value="SHMT"/>
    <property type="match status" value="1"/>
</dbReference>
<dbReference type="SUPFAM" id="SSF53383">
    <property type="entry name" value="PLP-dependent transferases"/>
    <property type="match status" value="1"/>
</dbReference>
<organism evidence="9 10">
    <name type="scientific">Candidatus Giovannonibacteria bacterium GW2011_GWA2_44_13b</name>
    <dbReference type="NCBI Taxonomy" id="1618647"/>
    <lineage>
        <taxon>Bacteria</taxon>
        <taxon>Candidatus Giovannoniibacteriota</taxon>
    </lineage>
</organism>
<proteinExistence type="inferred from homology"/>
<comment type="catalytic activity">
    <reaction evidence="6">
        <text>(6R)-5,10-methylene-5,6,7,8-tetrahydrofolate + glycine + H2O = (6S)-5,6,7,8-tetrahydrofolate + L-serine</text>
        <dbReference type="Rhea" id="RHEA:15481"/>
        <dbReference type="ChEBI" id="CHEBI:15377"/>
        <dbReference type="ChEBI" id="CHEBI:15636"/>
        <dbReference type="ChEBI" id="CHEBI:33384"/>
        <dbReference type="ChEBI" id="CHEBI:57305"/>
        <dbReference type="ChEBI" id="CHEBI:57453"/>
        <dbReference type="EC" id="2.1.2.1"/>
    </reaction>
</comment>
<sequence length="404" mass="44032">MKDKKIARLIRLEEKRQEVSLDLIASENHTSEDVLEALGSSLTDKYSEGYPGKRYYPGNKYIDEVETLAQKRALALFGLDTNEWHVNVQPYSGSPANVEIDFALMKVGEALSGLKLASGGHLTHGHKVSITGVVWRSEQYDIDPKTGLIDFAALEKLAEEKKPHVIISGFTAYPRVVDFKRFYEIAKKVGAYHVVDMSHIAGLIAGGAYLSPFPYADAVMTTTHKTLRGPRGAVIFCKKELADKIDKAVFPGMQGGPHNNVTAAKAVCFWEASQPSFKKYAVQVVKNAKALAEELTNLGFTLVGGGTDSHLILIDLRPLGIPGGEAEKSLEEVGIIANRNTVPGDASPFNPSGLRLGAPALTTRGMKEAEMKEIAKLIHEAIGHKETSKIKKEVLKLAKKFPIS</sequence>
<dbReference type="InterPro" id="IPR015421">
    <property type="entry name" value="PyrdxlP-dep_Trfase_major"/>
</dbReference>
<comment type="function">
    <text evidence="6">Catalyzes the reversible interconversion of serine and glycine with tetrahydrofolate (THF) serving as the one-carbon carrier. This reaction serves as the major source of one-carbon groups required for the biosynthesis of purines, thymidylate, methionine, and other important biomolecules. Also exhibits THF-independent aldolase activity toward beta-hydroxyamino acids, producing glycine and aldehydes, via a retro-aldol mechanism.</text>
</comment>
<keyword evidence="3 6" id="KW-0554">One-carbon metabolism</keyword>
<dbReference type="Proteomes" id="UP000034736">
    <property type="component" value="Unassembled WGS sequence"/>
</dbReference>
<protein>
    <recommendedName>
        <fullName evidence="6">Serine hydroxymethyltransferase</fullName>
        <shortName evidence="6">SHMT</shortName>
        <shortName evidence="6">Serine methylase</shortName>
        <ecNumber evidence="6">2.1.2.1</ecNumber>
    </recommendedName>
</protein>
<evidence type="ECO:0000256" key="6">
    <source>
        <dbReference type="HAMAP-Rule" id="MF_00051"/>
    </source>
</evidence>
<dbReference type="InterPro" id="IPR015422">
    <property type="entry name" value="PyrdxlP-dep_Trfase_small"/>
</dbReference>
<evidence type="ECO:0000256" key="7">
    <source>
        <dbReference type="PIRSR" id="PIRSR000412-50"/>
    </source>
</evidence>
<keyword evidence="4 6" id="KW-0808">Transferase</keyword>
<dbReference type="GO" id="GO:0030170">
    <property type="term" value="F:pyridoxal phosphate binding"/>
    <property type="evidence" value="ECO:0007669"/>
    <property type="project" value="UniProtKB-UniRule"/>
</dbReference>
<dbReference type="PANTHER" id="PTHR11680">
    <property type="entry name" value="SERINE HYDROXYMETHYLTRANSFERASE"/>
    <property type="match status" value="1"/>
</dbReference>
<evidence type="ECO:0000313" key="10">
    <source>
        <dbReference type="Proteomes" id="UP000034736"/>
    </source>
</evidence>
<dbReference type="HAMAP" id="MF_00051">
    <property type="entry name" value="SHMT"/>
    <property type="match status" value="1"/>
</dbReference>
<dbReference type="InterPro" id="IPR015424">
    <property type="entry name" value="PyrdxlP-dep_Trfase"/>
</dbReference>
<dbReference type="GO" id="GO:0008168">
    <property type="term" value="F:methyltransferase activity"/>
    <property type="evidence" value="ECO:0007669"/>
    <property type="project" value="UniProtKB-KW"/>
</dbReference>
<keyword evidence="6" id="KW-0963">Cytoplasm</keyword>
<evidence type="ECO:0000256" key="3">
    <source>
        <dbReference type="ARBA" id="ARBA00022563"/>
    </source>
</evidence>